<organism evidence="1 2">
    <name type="scientific">Leucobacter alluvii</name>
    <dbReference type="NCBI Taxonomy" id="340321"/>
    <lineage>
        <taxon>Bacteria</taxon>
        <taxon>Bacillati</taxon>
        <taxon>Actinomycetota</taxon>
        <taxon>Actinomycetes</taxon>
        <taxon>Micrococcales</taxon>
        <taxon>Microbacteriaceae</taxon>
        <taxon>Leucobacter</taxon>
    </lineage>
</organism>
<comment type="caution">
    <text evidence="1">The sequence shown here is derived from an EMBL/GenBank/DDBJ whole genome shotgun (WGS) entry which is preliminary data.</text>
</comment>
<reference evidence="1 2" key="1">
    <citation type="journal article" date="2019" name="Int. J. Syst. Evol. Microbiol.">
        <title>The Global Catalogue of Microorganisms (GCM) 10K type strain sequencing project: providing services to taxonomists for standard genome sequencing and annotation.</title>
        <authorList>
            <consortium name="The Broad Institute Genomics Platform"/>
            <consortium name="The Broad Institute Genome Sequencing Center for Infectious Disease"/>
            <person name="Wu L."/>
            <person name="Ma J."/>
        </authorList>
    </citation>
    <scope>NUCLEOTIDE SEQUENCE [LARGE SCALE GENOMIC DNA]</scope>
    <source>
        <strain evidence="1 2">JCM 14919</strain>
    </source>
</reference>
<proteinExistence type="predicted"/>
<gene>
    <name evidence="1" type="ORF">GCM10009786_02970</name>
</gene>
<sequence>MTLPETWIAHRREDREPVGWIEPVGDGFVPYDLLGRPRSPEPIDWLAAEELLEALGIGYLADAYALRTESGEWIRVRIVEASATGIGVKEDDFGDIGAPVSAYRVPFPIDDRLVPLAAAPGPVRSRFL</sequence>
<evidence type="ECO:0000313" key="1">
    <source>
        <dbReference type="EMBL" id="GAA2185659.1"/>
    </source>
</evidence>
<dbReference type="Proteomes" id="UP001501084">
    <property type="component" value="Unassembled WGS sequence"/>
</dbReference>
<dbReference type="RefSeq" id="WP_346057135.1">
    <property type="nucleotide sequence ID" value="NZ_BAAAOP010000001.1"/>
</dbReference>
<protein>
    <submittedName>
        <fullName evidence="1">Uncharacterized protein</fullName>
    </submittedName>
</protein>
<name>A0ABN3B1M2_9MICO</name>
<evidence type="ECO:0000313" key="2">
    <source>
        <dbReference type="Proteomes" id="UP001501084"/>
    </source>
</evidence>
<accession>A0ABN3B1M2</accession>
<dbReference type="EMBL" id="BAAAOP010000001">
    <property type="protein sequence ID" value="GAA2185659.1"/>
    <property type="molecule type" value="Genomic_DNA"/>
</dbReference>
<keyword evidence="2" id="KW-1185">Reference proteome</keyword>